<name>A0ABD1ZC88_9MARC</name>
<dbReference type="InterPro" id="IPR002182">
    <property type="entry name" value="NB-ARC"/>
</dbReference>
<gene>
    <name evidence="2" type="ORF">R1flu_012910</name>
</gene>
<dbReference type="SUPFAM" id="SSF52058">
    <property type="entry name" value="L domain-like"/>
    <property type="match status" value="1"/>
</dbReference>
<sequence length="1254" mass="142322">MKRPAANQVSGSPIRLRGECSFQGSSSGTTFQASDSSQALQSIVQGCTKLNDEVYELYRPASGSFNLELVFFHGFQTENSEDAYIRTWMTRDGSECWLNTWLVERFPQARILSVSYDSGSRESNSQGRVDMYLITENLVQSLVDLASVGQIFPVVLVGHCVGGLVLKAICLRASQCTALSKCGQKPSKQFLQNLRGAFFYSTPHSGTHIPVRAPTDGGGPLLEYLHLLNKSSARINDEFMKLRHKYECQTRGLYAANETRTSKLLHLTDQDIISNQKLSSTPAHIMVVEEGSGRFDVDMFFTISGVDHFTVCSPLDRQSSNFLLLVHFLEEILIKEESCGEILCHLQLPLHLISFERRLRKVVKLLDLENPKPIKLSLVGMDGIGKSTLTKQILMHVRNQFDFVCFLEFEDIQTKPKWEGIEKLVARNLFRGRGTKVCTENGLPWSLLKDKRVLVVADGVENQAELVSEIIANCEGLPLALKLLGCHLCKKLEMQGSRPRKELVVQVLRDALLRMRMDCSLNGKGRNQVWRKLRIIFDDLDEPEKTIFLDLASFDYYGPKKEQYDLNVLKTAWSSVRRDMDTLTESAIENLRDRCFLRCDSNQFSEDTAGSVRKIYIHPALRNMGRWISTDLTKGKTLQGRKELWELNEGGTAEKLETLSILLEPTQSSLDSWNWGSIQGFSRLRLLRMSHVNMREDYDDFSLQRNLGMLHMINCSGPTQRSSPWERFLPGNIDWPIREGEVKFLHRLSVLVFDHCNMVRLPANFHKLQNLRILRIHDESMRELPKTISRLPALEDFTLTAPVDSLPDSLLEMPTLRKMEISSCSFLRMWPTSRKAFASCQLASLVELNLVDLCALVELPDSFGGMRSLKTLSLRRCSALRRLPDGFGALQELRSLVIEDCVKLEELCESFHNLRQLKRFSLSRLPALQMLPINFGLSSSLEYLQIKQCRALMELPQSFLDIESLVYVDISACEGLVSLWQDREHHGISHESKNLDLFTLKDCPNLRSLPESFFHFILSRDGLLESLLNTPEKLSNKVGQVGYRKDFWRFLISDSEKLEILPETVVQLECLQDLQIGGCQNLTVFADYIRQLENLLSFKIVGCEKLETLLGTLGQLKYLHNLEIVDYGKLETLPETLGKLEGLRKLEINGCPNLTSLPMSLGKLNSLYSLIIVRANLKALPEDVGTLERLSCLSIVGCEKLETLPESLGLLKLNTLEIRSCVNLKAVPTSLKLDEVERLIIVDCQYLKSVTRYL</sequence>
<organism evidence="2 3">
    <name type="scientific">Riccia fluitans</name>
    <dbReference type="NCBI Taxonomy" id="41844"/>
    <lineage>
        <taxon>Eukaryota</taxon>
        <taxon>Viridiplantae</taxon>
        <taxon>Streptophyta</taxon>
        <taxon>Embryophyta</taxon>
        <taxon>Marchantiophyta</taxon>
        <taxon>Marchantiopsida</taxon>
        <taxon>Marchantiidae</taxon>
        <taxon>Marchantiales</taxon>
        <taxon>Ricciaceae</taxon>
        <taxon>Riccia</taxon>
    </lineage>
</organism>
<comment type="caution">
    <text evidence="2">The sequence shown here is derived from an EMBL/GenBank/DDBJ whole genome shotgun (WGS) entry which is preliminary data.</text>
</comment>
<dbReference type="Proteomes" id="UP001605036">
    <property type="component" value="Unassembled WGS sequence"/>
</dbReference>
<feature type="domain" description="NB-ARC" evidence="1">
    <location>
        <begin position="356"/>
        <end position="465"/>
    </location>
</feature>
<proteinExistence type="predicted"/>
<evidence type="ECO:0000313" key="3">
    <source>
        <dbReference type="Proteomes" id="UP001605036"/>
    </source>
</evidence>
<dbReference type="AlphaFoldDB" id="A0ABD1ZC88"/>
<dbReference type="InterPro" id="IPR027417">
    <property type="entry name" value="P-loop_NTPase"/>
</dbReference>
<reference evidence="2 3" key="1">
    <citation type="submission" date="2024-09" db="EMBL/GenBank/DDBJ databases">
        <title>Chromosome-scale assembly of Riccia fluitans.</title>
        <authorList>
            <person name="Paukszto L."/>
            <person name="Sawicki J."/>
            <person name="Karawczyk K."/>
            <person name="Piernik-Szablinska J."/>
            <person name="Szczecinska M."/>
            <person name="Mazdziarz M."/>
        </authorList>
    </citation>
    <scope>NUCLEOTIDE SEQUENCE [LARGE SCALE GENOMIC DNA]</scope>
    <source>
        <strain evidence="2">Rf_01</strain>
        <tissue evidence="2">Aerial parts of the thallus</tissue>
    </source>
</reference>
<dbReference type="PRINTS" id="PR00364">
    <property type="entry name" value="DISEASERSIST"/>
</dbReference>
<dbReference type="Pfam" id="PF00931">
    <property type="entry name" value="NB-ARC"/>
    <property type="match status" value="1"/>
</dbReference>
<evidence type="ECO:0000313" key="2">
    <source>
        <dbReference type="EMBL" id="KAL2645323.1"/>
    </source>
</evidence>
<dbReference type="Gene3D" id="3.40.50.300">
    <property type="entry name" value="P-loop containing nucleotide triphosphate hydrolases"/>
    <property type="match status" value="1"/>
</dbReference>
<dbReference type="SUPFAM" id="SSF52047">
    <property type="entry name" value="RNI-like"/>
    <property type="match status" value="1"/>
</dbReference>
<dbReference type="SUPFAM" id="SSF52540">
    <property type="entry name" value="P-loop containing nucleoside triphosphate hydrolases"/>
    <property type="match status" value="1"/>
</dbReference>
<dbReference type="InterPro" id="IPR029058">
    <property type="entry name" value="AB_hydrolase_fold"/>
</dbReference>
<dbReference type="Gene3D" id="3.80.10.10">
    <property type="entry name" value="Ribonuclease Inhibitor"/>
    <property type="match status" value="4"/>
</dbReference>
<keyword evidence="3" id="KW-1185">Reference proteome</keyword>
<accession>A0ABD1ZC88</accession>
<dbReference type="SUPFAM" id="SSF53474">
    <property type="entry name" value="alpha/beta-Hydrolases"/>
    <property type="match status" value="1"/>
</dbReference>
<dbReference type="PANTHER" id="PTHR36766">
    <property type="entry name" value="PLANT BROAD-SPECTRUM MILDEW RESISTANCE PROTEIN RPW8"/>
    <property type="match status" value="1"/>
</dbReference>
<evidence type="ECO:0000259" key="1">
    <source>
        <dbReference type="Pfam" id="PF00931"/>
    </source>
</evidence>
<dbReference type="InterPro" id="IPR032675">
    <property type="entry name" value="LRR_dom_sf"/>
</dbReference>
<dbReference type="EMBL" id="JBHFFA010000002">
    <property type="protein sequence ID" value="KAL2645323.1"/>
    <property type="molecule type" value="Genomic_DNA"/>
</dbReference>
<dbReference type="PANTHER" id="PTHR36766:SF30">
    <property type="entry name" value="TIR-NBS TYPE DISEASE RESISTANCE PROTEIN-RELATED"/>
    <property type="match status" value="1"/>
</dbReference>
<protein>
    <recommendedName>
        <fullName evidence="1">NB-ARC domain-containing protein</fullName>
    </recommendedName>
</protein>